<keyword evidence="1" id="KW-1133">Transmembrane helix</keyword>
<keyword evidence="3" id="KW-1185">Reference proteome</keyword>
<accession>A0A164U1J7</accession>
<comment type="caution">
    <text evidence="2">The sequence shown here is derived from an EMBL/GenBank/DDBJ whole genome shotgun (WGS) entry which is preliminary data.</text>
</comment>
<reference evidence="2 3" key="1">
    <citation type="submission" date="2016-03" db="EMBL/GenBank/DDBJ databases">
        <title>EvidentialGene: Evidence-directed Construction of Genes on Genomes.</title>
        <authorList>
            <person name="Gilbert D.G."/>
            <person name="Choi J.-H."/>
            <person name="Mockaitis K."/>
            <person name="Colbourne J."/>
            <person name="Pfrender M."/>
        </authorList>
    </citation>
    <scope>NUCLEOTIDE SEQUENCE [LARGE SCALE GENOMIC DNA]</scope>
    <source>
        <strain evidence="2 3">Xinb3</strain>
        <tissue evidence="2">Complete organism</tissue>
    </source>
</reference>
<gene>
    <name evidence="2" type="ORF">APZ42_024437</name>
</gene>
<feature type="transmembrane region" description="Helical" evidence="1">
    <location>
        <begin position="17"/>
        <end position="39"/>
    </location>
</feature>
<keyword evidence="1" id="KW-0472">Membrane</keyword>
<dbReference type="EMBL" id="LRGB01001640">
    <property type="protein sequence ID" value="KZS10971.1"/>
    <property type="molecule type" value="Genomic_DNA"/>
</dbReference>
<protein>
    <submittedName>
        <fullName evidence="2">Uncharacterized protein</fullName>
    </submittedName>
</protein>
<name>A0A164U1J7_9CRUS</name>
<dbReference type="AlphaFoldDB" id="A0A164U1J7"/>
<evidence type="ECO:0000313" key="3">
    <source>
        <dbReference type="Proteomes" id="UP000076858"/>
    </source>
</evidence>
<proteinExistence type="predicted"/>
<evidence type="ECO:0000313" key="2">
    <source>
        <dbReference type="EMBL" id="KZS10971.1"/>
    </source>
</evidence>
<sequence>MNGGEARWQVGGCCRGWWWSVCVVVVVGWFYVSIAYLACTTNVALRRQHFPPTNTRVQFRSDSAIGQSAFTFRPHDIESRENLVCVCVCMWCVCVSFI</sequence>
<organism evidence="2 3">
    <name type="scientific">Daphnia magna</name>
    <dbReference type="NCBI Taxonomy" id="35525"/>
    <lineage>
        <taxon>Eukaryota</taxon>
        <taxon>Metazoa</taxon>
        <taxon>Ecdysozoa</taxon>
        <taxon>Arthropoda</taxon>
        <taxon>Crustacea</taxon>
        <taxon>Branchiopoda</taxon>
        <taxon>Diplostraca</taxon>
        <taxon>Cladocera</taxon>
        <taxon>Anomopoda</taxon>
        <taxon>Daphniidae</taxon>
        <taxon>Daphnia</taxon>
    </lineage>
</organism>
<evidence type="ECO:0000256" key="1">
    <source>
        <dbReference type="SAM" id="Phobius"/>
    </source>
</evidence>
<dbReference type="Proteomes" id="UP000076858">
    <property type="component" value="Unassembled WGS sequence"/>
</dbReference>
<keyword evidence="1" id="KW-0812">Transmembrane</keyword>